<dbReference type="InterPro" id="IPR045254">
    <property type="entry name" value="Nit1/2_C-N_Hydrolase"/>
</dbReference>
<dbReference type="InterPro" id="IPR001110">
    <property type="entry name" value="UPF0012_CS"/>
</dbReference>
<dbReference type="PROSITE" id="PS50263">
    <property type="entry name" value="CN_HYDROLASE"/>
    <property type="match status" value="1"/>
</dbReference>
<dbReference type="GO" id="GO:0005737">
    <property type="term" value="C:cytoplasm"/>
    <property type="evidence" value="ECO:0007669"/>
    <property type="project" value="UniProtKB-SubCell"/>
</dbReference>
<evidence type="ECO:0000259" key="4">
    <source>
        <dbReference type="PROSITE" id="PS50263"/>
    </source>
</evidence>
<dbReference type="CDD" id="cd07572">
    <property type="entry name" value="nit"/>
    <property type="match status" value="1"/>
</dbReference>
<evidence type="ECO:0000256" key="1">
    <source>
        <dbReference type="ARBA" id="ARBA00004496"/>
    </source>
</evidence>
<feature type="domain" description="CN hydrolase" evidence="4">
    <location>
        <begin position="1"/>
        <end position="251"/>
    </location>
</feature>
<accession>A0A5N6KR51</accession>
<evidence type="ECO:0000256" key="3">
    <source>
        <dbReference type="ARBA" id="ARBA00022801"/>
    </source>
</evidence>
<dbReference type="FunFam" id="3.60.110.10:FF:000024">
    <property type="entry name" value="Deaminated glutathione amidase"/>
    <property type="match status" value="1"/>
</dbReference>
<dbReference type="PANTHER" id="PTHR23088:SF27">
    <property type="entry name" value="DEAMINATED GLUTATHIONE AMIDASE"/>
    <property type="match status" value="1"/>
</dbReference>
<dbReference type="AlphaFoldDB" id="A0A5N6KR51"/>
<evidence type="ECO:0000313" key="5">
    <source>
        <dbReference type="EMBL" id="KAB8338998.1"/>
    </source>
</evidence>
<keyword evidence="6" id="KW-1185">Reference proteome</keyword>
<dbReference type="Proteomes" id="UP000327013">
    <property type="component" value="Unassembled WGS sequence"/>
</dbReference>
<proteinExistence type="predicted"/>
<keyword evidence="2" id="KW-0963">Cytoplasm</keyword>
<dbReference type="EMBL" id="VIBQ01000010">
    <property type="protein sequence ID" value="KAB8338998.1"/>
    <property type="molecule type" value="Genomic_DNA"/>
</dbReference>
<evidence type="ECO:0000256" key="2">
    <source>
        <dbReference type="ARBA" id="ARBA00022490"/>
    </source>
</evidence>
<dbReference type="Pfam" id="PF00795">
    <property type="entry name" value="CN_hydrolase"/>
    <property type="match status" value="1"/>
</dbReference>
<dbReference type="PANTHER" id="PTHR23088">
    <property type="entry name" value="NITRILASE-RELATED"/>
    <property type="match status" value="1"/>
</dbReference>
<dbReference type="OrthoDB" id="2020947at2759"/>
<comment type="caution">
    <text evidence="5">The sequence shown here is derived from an EMBL/GenBank/DDBJ whole genome shotgun (WGS) entry which is preliminary data.</text>
</comment>
<dbReference type="Gene3D" id="3.60.110.10">
    <property type="entry name" value="Carbon-nitrogen hydrolase"/>
    <property type="match status" value="1"/>
</dbReference>
<dbReference type="InterPro" id="IPR003010">
    <property type="entry name" value="C-N_Hydrolase"/>
</dbReference>
<name>A0A5N6KR51_9ROSI</name>
<reference evidence="5 6" key="1">
    <citation type="submission" date="2019-06" db="EMBL/GenBank/DDBJ databases">
        <title>A chromosomal-level reference genome of Carpinus fangiana (Coryloideae, Betulaceae).</title>
        <authorList>
            <person name="Yang X."/>
            <person name="Wang Z."/>
            <person name="Zhang L."/>
            <person name="Hao G."/>
            <person name="Liu J."/>
            <person name="Yang Y."/>
        </authorList>
    </citation>
    <scope>NUCLEOTIDE SEQUENCE [LARGE SCALE GENOMIC DNA]</scope>
    <source>
        <strain evidence="5">Cfa_2016G</strain>
        <tissue evidence="5">Leaf</tissue>
    </source>
</reference>
<gene>
    <name evidence="5" type="ORF">FH972_021937</name>
</gene>
<dbReference type="GO" id="GO:0016811">
    <property type="term" value="F:hydrolase activity, acting on carbon-nitrogen (but not peptide) bonds, in linear amides"/>
    <property type="evidence" value="ECO:0007669"/>
    <property type="project" value="InterPro"/>
</dbReference>
<comment type="subcellular location">
    <subcellularLocation>
        <location evidence="1">Cytoplasm</location>
    </subcellularLocation>
</comment>
<sequence length="514" mass="56574">MEQAVGQICSTASMSHNLKLCQSVIGKAVAAGAKAVFLPEASDYIASSAEESVSLCKSVQDSEFVRGIQAEARHASLPINVGIHEPAADGRIKNTLLWIDEQGDITQRYQKLHLFDVEIENGPVLKESKSVEPGHVILSPFETGIGRVGLAICYDVRFPEVSLNLRRQGAQIITYPSAFTIPTGKAHWRPLLQARAIESQAWVIAAAQVGRHNEKRASYGHSIIVSPWGEIKAELGDTDNGPEIATADIDLPSLERIRVEMPLWQQRRTMLARRFPTPSPDRASLRRHKAMISRQTPRTELIHLLYQLKIVIGSVADSTSAETKTLSLIRLSQIETELLCRVPQTYTDSDFASHHPDEDLLQESLRRTGLVLLSAAVHASQQTPGSNSNLDHTVMSLFMLDFEALLSLSPALVVFILCAGGPFTTGALRTNVLGWLATAASKVGIQIWPAAHSYLSSAFFYYPSIQDSGTRALWEECQRLIQNPVCPALRSQSEPEILEMNTTFAGLLEHFDEV</sequence>
<dbReference type="InterPro" id="IPR036526">
    <property type="entry name" value="C-N_Hydrolase_sf"/>
</dbReference>
<protein>
    <recommendedName>
        <fullName evidence="4">CN hydrolase domain-containing protein</fullName>
    </recommendedName>
</protein>
<keyword evidence="3" id="KW-0378">Hydrolase</keyword>
<dbReference type="SUPFAM" id="SSF56317">
    <property type="entry name" value="Carbon-nitrogen hydrolase"/>
    <property type="match status" value="1"/>
</dbReference>
<evidence type="ECO:0000313" key="6">
    <source>
        <dbReference type="Proteomes" id="UP000327013"/>
    </source>
</evidence>
<dbReference type="PROSITE" id="PS01227">
    <property type="entry name" value="UPF0012"/>
    <property type="match status" value="1"/>
</dbReference>
<organism evidence="5 6">
    <name type="scientific">Carpinus fangiana</name>
    <dbReference type="NCBI Taxonomy" id="176857"/>
    <lineage>
        <taxon>Eukaryota</taxon>
        <taxon>Viridiplantae</taxon>
        <taxon>Streptophyta</taxon>
        <taxon>Embryophyta</taxon>
        <taxon>Tracheophyta</taxon>
        <taxon>Spermatophyta</taxon>
        <taxon>Magnoliopsida</taxon>
        <taxon>eudicotyledons</taxon>
        <taxon>Gunneridae</taxon>
        <taxon>Pentapetalae</taxon>
        <taxon>rosids</taxon>
        <taxon>fabids</taxon>
        <taxon>Fagales</taxon>
        <taxon>Betulaceae</taxon>
        <taxon>Carpinus</taxon>
    </lineage>
</organism>